<comment type="caution">
    <text evidence="8">The sequence shown here is derived from an EMBL/GenBank/DDBJ whole genome shotgun (WGS) entry which is preliminary data.</text>
</comment>
<dbReference type="Pfam" id="PF00892">
    <property type="entry name" value="EamA"/>
    <property type="match status" value="2"/>
</dbReference>
<accession>A0A916QA03</accession>
<feature type="transmembrane region" description="Helical" evidence="6">
    <location>
        <begin position="180"/>
        <end position="198"/>
    </location>
</feature>
<evidence type="ECO:0000256" key="5">
    <source>
        <dbReference type="ARBA" id="ARBA00023136"/>
    </source>
</evidence>
<dbReference type="InterPro" id="IPR037185">
    <property type="entry name" value="EmrE-like"/>
</dbReference>
<evidence type="ECO:0000256" key="2">
    <source>
        <dbReference type="ARBA" id="ARBA00007362"/>
    </source>
</evidence>
<dbReference type="EMBL" id="BLYI01000027">
    <property type="protein sequence ID" value="GFO84768.1"/>
    <property type="molecule type" value="Genomic_DNA"/>
</dbReference>
<feature type="transmembrane region" description="Helical" evidence="6">
    <location>
        <begin position="100"/>
        <end position="116"/>
    </location>
</feature>
<reference evidence="8" key="1">
    <citation type="submission" date="2020-06" db="EMBL/GenBank/DDBJ databases">
        <title>Characterization of fructooligosaccharide metabolism and fructooligosaccharide-degrading enzymes in human commensal butyrate producers.</title>
        <authorList>
            <person name="Tanno H."/>
            <person name="Fujii T."/>
            <person name="Hirano K."/>
            <person name="Maeno S."/>
            <person name="Tonozuka T."/>
            <person name="Sakamoto M."/>
            <person name="Ohkuma M."/>
            <person name="Tochio T."/>
            <person name="Endo A."/>
        </authorList>
    </citation>
    <scope>NUCLEOTIDE SEQUENCE</scope>
    <source>
        <strain evidence="8">JCM 17466</strain>
    </source>
</reference>
<evidence type="ECO:0000259" key="7">
    <source>
        <dbReference type="Pfam" id="PF00892"/>
    </source>
</evidence>
<protein>
    <submittedName>
        <fullName evidence="8">Membrane protein</fullName>
    </submittedName>
</protein>
<feature type="transmembrane region" description="Helical" evidence="6">
    <location>
        <begin position="123"/>
        <end position="143"/>
    </location>
</feature>
<dbReference type="PANTHER" id="PTHR22911">
    <property type="entry name" value="ACYL-MALONYL CONDENSING ENZYME-RELATED"/>
    <property type="match status" value="1"/>
</dbReference>
<dbReference type="SUPFAM" id="SSF103481">
    <property type="entry name" value="Multidrug resistance efflux transporter EmrE"/>
    <property type="match status" value="2"/>
</dbReference>
<dbReference type="Proteomes" id="UP000613208">
    <property type="component" value="Unassembled WGS sequence"/>
</dbReference>
<dbReference type="RefSeq" id="WP_201310487.1">
    <property type="nucleotide sequence ID" value="NZ_BLYI01000027.1"/>
</dbReference>
<feature type="transmembrane region" description="Helical" evidence="6">
    <location>
        <begin position="149"/>
        <end position="168"/>
    </location>
</feature>
<feature type="transmembrane region" description="Helical" evidence="6">
    <location>
        <begin position="68"/>
        <end position="88"/>
    </location>
</feature>
<evidence type="ECO:0000256" key="6">
    <source>
        <dbReference type="SAM" id="Phobius"/>
    </source>
</evidence>
<feature type="transmembrane region" description="Helical" evidence="6">
    <location>
        <begin position="210"/>
        <end position="233"/>
    </location>
</feature>
<gene>
    <name evidence="8" type="ORF">ANBU17_11150</name>
</gene>
<evidence type="ECO:0000256" key="1">
    <source>
        <dbReference type="ARBA" id="ARBA00004141"/>
    </source>
</evidence>
<feature type="transmembrane region" description="Helical" evidence="6">
    <location>
        <begin position="7"/>
        <end position="26"/>
    </location>
</feature>
<feature type="domain" description="EamA" evidence="7">
    <location>
        <begin position="153"/>
        <end position="279"/>
    </location>
</feature>
<name>A0A916QA03_9FIRM</name>
<evidence type="ECO:0000256" key="4">
    <source>
        <dbReference type="ARBA" id="ARBA00022989"/>
    </source>
</evidence>
<feature type="transmembrane region" description="Helical" evidence="6">
    <location>
        <begin position="263"/>
        <end position="282"/>
    </location>
</feature>
<dbReference type="InterPro" id="IPR000620">
    <property type="entry name" value="EamA_dom"/>
</dbReference>
<proteinExistence type="inferred from homology"/>
<comment type="subcellular location">
    <subcellularLocation>
        <location evidence="1">Membrane</location>
        <topology evidence="1">Multi-pass membrane protein</topology>
    </subcellularLocation>
</comment>
<evidence type="ECO:0000313" key="9">
    <source>
        <dbReference type="Proteomes" id="UP000613208"/>
    </source>
</evidence>
<evidence type="ECO:0000256" key="3">
    <source>
        <dbReference type="ARBA" id="ARBA00022692"/>
    </source>
</evidence>
<keyword evidence="9" id="KW-1185">Reference proteome</keyword>
<dbReference type="PANTHER" id="PTHR22911:SF6">
    <property type="entry name" value="SOLUTE CARRIER FAMILY 35 MEMBER G1"/>
    <property type="match status" value="1"/>
</dbReference>
<sequence>MANQRNRGIICIILSSLSFAFMALFLRMAGDLPSIEKSFFRNLVSAVFAFIMLVRSKERFHIRKKENLYLFILRSLAGTLGIFCNFYAVDHLLLSDASCLNKLSPFFVIVFSYFLLREKITLFQSGCVAAAFIGSLFIIKPSFASSSLGASVIGFLGGMSAGFAYACVRKLGVRGERGPMIVLFFSLFSMIACIPFMIADFHPISGQQIVFLLLTGLAAAGGQFGITAAYTYAPAREISVYDYSQIMFSAIMGFFFFGQVPDGWSFVGYIVIVIAGVTMFFYNKKHGGD</sequence>
<dbReference type="AlphaFoldDB" id="A0A916QA03"/>
<feature type="domain" description="EamA" evidence="7">
    <location>
        <begin position="7"/>
        <end position="139"/>
    </location>
</feature>
<comment type="similarity">
    <text evidence="2">Belongs to the EamA transporter family.</text>
</comment>
<feature type="transmembrane region" description="Helical" evidence="6">
    <location>
        <begin position="240"/>
        <end position="257"/>
    </location>
</feature>
<feature type="transmembrane region" description="Helical" evidence="6">
    <location>
        <begin position="38"/>
        <end position="56"/>
    </location>
</feature>
<dbReference type="GO" id="GO:0016020">
    <property type="term" value="C:membrane"/>
    <property type="evidence" value="ECO:0007669"/>
    <property type="project" value="UniProtKB-SubCell"/>
</dbReference>
<keyword evidence="3 6" id="KW-0812">Transmembrane</keyword>
<organism evidence="8 9">
    <name type="scientific">Anaerostipes butyraticus</name>
    <dbReference type="NCBI Taxonomy" id="645466"/>
    <lineage>
        <taxon>Bacteria</taxon>
        <taxon>Bacillati</taxon>
        <taxon>Bacillota</taxon>
        <taxon>Clostridia</taxon>
        <taxon>Lachnospirales</taxon>
        <taxon>Lachnospiraceae</taxon>
        <taxon>Anaerostipes</taxon>
    </lineage>
</organism>
<evidence type="ECO:0000313" key="8">
    <source>
        <dbReference type="EMBL" id="GFO84768.1"/>
    </source>
</evidence>
<keyword evidence="5 6" id="KW-0472">Membrane</keyword>
<keyword evidence="4 6" id="KW-1133">Transmembrane helix</keyword>